<evidence type="ECO:0000256" key="1">
    <source>
        <dbReference type="ARBA" id="ARBA00024484"/>
    </source>
</evidence>
<protein>
    <submittedName>
        <fullName evidence="3">AMP-binding protein</fullName>
    </submittedName>
</protein>
<dbReference type="Gene3D" id="3.30.300.30">
    <property type="match status" value="1"/>
</dbReference>
<organism evidence="3 4">
    <name type="scientific">Candidatus Gallitreponema excrementavium</name>
    <dbReference type="NCBI Taxonomy" id="2840840"/>
    <lineage>
        <taxon>Bacteria</taxon>
        <taxon>Pseudomonadati</taxon>
        <taxon>Spirochaetota</taxon>
        <taxon>Spirochaetia</taxon>
        <taxon>Spirochaetales</taxon>
        <taxon>Candidatus Gallitreponema</taxon>
    </lineage>
</organism>
<reference evidence="3" key="1">
    <citation type="submission" date="2020-10" db="EMBL/GenBank/DDBJ databases">
        <authorList>
            <person name="Gilroy R."/>
        </authorList>
    </citation>
    <scope>NUCLEOTIDE SEQUENCE</scope>
    <source>
        <strain evidence="3">10532</strain>
    </source>
</reference>
<comment type="caution">
    <text evidence="3">The sequence shown here is derived from an EMBL/GenBank/DDBJ whole genome shotgun (WGS) entry which is preliminary data.</text>
</comment>
<feature type="domain" description="AMP-dependent synthetase/ligase" evidence="2">
    <location>
        <begin position="36"/>
        <end position="424"/>
    </location>
</feature>
<reference evidence="3" key="2">
    <citation type="journal article" date="2021" name="PeerJ">
        <title>Extensive microbial diversity within the chicken gut microbiome revealed by metagenomics and culture.</title>
        <authorList>
            <person name="Gilroy R."/>
            <person name="Ravi A."/>
            <person name="Getino M."/>
            <person name="Pursley I."/>
            <person name="Horton D.L."/>
            <person name="Alikhan N.F."/>
            <person name="Baker D."/>
            <person name="Gharbi K."/>
            <person name="Hall N."/>
            <person name="Watson M."/>
            <person name="Adriaenssens E.M."/>
            <person name="Foster-Nyarko E."/>
            <person name="Jarju S."/>
            <person name="Secka A."/>
            <person name="Antonio M."/>
            <person name="Oren A."/>
            <person name="Chaudhuri R.R."/>
            <person name="La Ragione R."/>
            <person name="Hildebrand F."/>
            <person name="Pallen M.J."/>
        </authorList>
    </citation>
    <scope>NUCLEOTIDE SEQUENCE</scope>
    <source>
        <strain evidence="3">10532</strain>
    </source>
</reference>
<comment type="catalytic activity">
    <reaction evidence="1">
        <text>a long-chain fatty acid + ATP + CoA = a long-chain fatty acyl-CoA + AMP + diphosphate</text>
        <dbReference type="Rhea" id="RHEA:15421"/>
        <dbReference type="ChEBI" id="CHEBI:30616"/>
        <dbReference type="ChEBI" id="CHEBI:33019"/>
        <dbReference type="ChEBI" id="CHEBI:57287"/>
        <dbReference type="ChEBI" id="CHEBI:57560"/>
        <dbReference type="ChEBI" id="CHEBI:83139"/>
        <dbReference type="ChEBI" id="CHEBI:456215"/>
        <dbReference type="EC" id="6.2.1.3"/>
    </reaction>
    <physiologicalReaction direction="left-to-right" evidence="1">
        <dbReference type="Rhea" id="RHEA:15422"/>
    </physiologicalReaction>
</comment>
<evidence type="ECO:0000313" key="3">
    <source>
        <dbReference type="EMBL" id="MBO8457224.1"/>
    </source>
</evidence>
<dbReference type="AlphaFoldDB" id="A0A9D9HNX8"/>
<proteinExistence type="predicted"/>
<accession>A0A9D9HNX8</accession>
<dbReference type="InterPro" id="IPR020845">
    <property type="entry name" value="AMP-binding_CS"/>
</dbReference>
<dbReference type="EMBL" id="JADIMM010000039">
    <property type="protein sequence ID" value="MBO8457224.1"/>
    <property type="molecule type" value="Genomic_DNA"/>
</dbReference>
<dbReference type="PROSITE" id="PS00455">
    <property type="entry name" value="AMP_BINDING"/>
    <property type="match status" value="1"/>
</dbReference>
<sequence>MKKNTVQYPGKPWEFLKDFKGTDFTGEWPTLPEMFRITVKRYPDRPCFTDFDAQPKTLTYTEVLEKIETLSNWMLSQGLKKGDRVAVTGKNSPEWATVYLATLFAGGIIVPVDYGLHESEMENLIRVSQPKLFFVDEEKFDHFTEIAKGYEVYSLSPKHPEKHAYALNSEKKFTPESPAENDIAAILFTSGTTGNPKGVMLSHKNFVSDCYIAQTNLNIYSTDVFYALLPIHHSYTMLAVFIEAISVGAEIVFGKTMAVTRMLKELKEGKITMLLGVPLLFNKLLAGIMRGIKAKGPVVYGLISFLMGISYLCKKVFRFNPGKKMFKSVLDKASISTIRIAICGGGPLASSVFRKYNELGIDFIQGYGLTETSPIIALNPVENFKIESVGQFFNPFMEMKIDNPDENGVGEVLVKGPMVMQGYYNMPEETKAVFTDDGWFKTGDLGKLDDENYLYLAGRAKNMIVTEGGKNVFPEEIENAFQLYDEIEQITVQGYIMDESTKSEGIEALIYVSDEYYKNQGLTRGKKEDDEKAYNSIMEIVGKVNKNQAPYAKISQVTLLEKPLEMTTTKKVKRQYKN</sequence>
<dbReference type="Gene3D" id="3.40.50.12780">
    <property type="entry name" value="N-terminal domain of ligase-like"/>
    <property type="match status" value="1"/>
</dbReference>
<dbReference type="SUPFAM" id="SSF56801">
    <property type="entry name" value="Acetyl-CoA synthetase-like"/>
    <property type="match status" value="1"/>
</dbReference>
<dbReference type="InterPro" id="IPR045851">
    <property type="entry name" value="AMP-bd_C_sf"/>
</dbReference>
<dbReference type="GO" id="GO:0016020">
    <property type="term" value="C:membrane"/>
    <property type="evidence" value="ECO:0007669"/>
    <property type="project" value="TreeGrafter"/>
</dbReference>
<evidence type="ECO:0000313" key="4">
    <source>
        <dbReference type="Proteomes" id="UP000823638"/>
    </source>
</evidence>
<dbReference type="Pfam" id="PF00501">
    <property type="entry name" value="AMP-binding"/>
    <property type="match status" value="1"/>
</dbReference>
<dbReference type="PANTHER" id="PTHR43272:SF52">
    <property type="entry name" value="AMP-DEPENDENT SYNTHETASE_LIGASE DOMAIN-CONTAINING PROTEIN"/>
    <property type="match status" value="1"/>
</dbReference>
<gene>
    <name evidence="3" type="ORF">IAA81_03230</name>
</gene>
<dbReference type="GO" id="GO:0004467">
    <property type="term" value="F:long-chain fatty acid-CoA ligase activity"/>
    <property type="evidence" value="ECO:0007669"/>
    <property type="project" value="UniProtKB-EC"/>
</dbReference>
<name>A0A9D9HNX8_9SPIR</name>
<dbReference type="InterPro" id="IPR042099">
    <property type="entry name" value="ANL_N_sf"/>
</dbReference>
<dbReference type="Proteomes" id="UP000823638">
    <property type="component" value="Unassembled WGS sequence"/>
</dbReference>
<evidence type="ECO:0000259" key="2">
    <source>
        <dbReference type="Pfam" id="PF00501"/>
    </source>
</evidence>
<dbReference type="InterPro" id="IPR000873">
    <property type="entry name" value="AMP-dep_synth/lig_dom"/>
</dbReference>
<dbReference type="PANTHER" id="PTHR43272">
    <property type="entry name" value="LONG-CHAIN-FATTY-ACID--COA LIGASE"/>
    <property type="match status" value="1"/>
</dbReference>